<dbReference type="PANTHER" id="PTHR10371">
    <property type="entry name" value="NADH DEHYDROGENASE UBIQUINONE FLAVOPROTEIN 2, MITOCHONDRIAL"/>
    <property type="match status" value="1"/>
</dbReference>
<dbReference type="Gene3D" id="1.10.10.1590">
    <property type="entry name" value="NADH-quinone oxidoreductase subunit E"/>
    <property type="match status" value="1"/>
</dbReference>
<dbReference type="STRING" id="198092.SAMN02745194_01055"/>
<dbReference type="GO" id="GO:0098796">
    <property type="term" value="C:membrane protein complex"/>
    <property type="evidence" value="ECO:0007669"/>
    <property type="project" value="UniProtKB-ARBA"/>
</dbReference>
<dbReference type="InterPro" id="IPR042128">
    <property type="entry name" value="NuoE_dom"/>
</dbReference>
<keyword evidence="6 10" id="KW-0411">Iron-sulfur</keyword>
<dbReference type="GO" id="GO:0031967">
    <property type="term" value="C:organelle envelope"/>
    <property type="evidence" value="ECO:0007669"/>
    <property type="project" value="UniProtKB-ARBA"/>
</dbReference>
<sequence>MTEAAVDHLDPNWRNSRAEPESFAFDAESEAQITKILARYPEAKKASAVIPLLYVAQKQMGRQTGSAWVPRIAMEKVGERLDMAPIRVFEVASFYFMFNTKPIGRFHLQVCGTTPCMLRGSDDVLRACKDAGHLKGYGDTSEDGLFTLTEVECLGACVNAPILQVDDDYYEDLDYDRTVQLIEALKRGERPAPGSTIGRQTSAPEGGPLTLLDVPMLEERGGN</sequence>
<dbReference type="InterPro" id="IPR036249">
    <property type="entry name" value="Thioredoxin-like_sf"/>
</dbReference>
<evidence type="ECO:0000256" key="1">
    <source>
        <dbReference type="ARBA" id="ARBA00010643"/>
    </source>
</evidence>
<dbReference type="GO" id="GO:0098662">
    <property type="term" value="P:inorganic cation transmembrane transport"/>
    <property type="evidence" value="ECO:0007669"/>
    <property type="project" value="UniProtKB-ARBA"/>
</dbReference>
<dbReference type="PROSITE" id="PS01099">
    <property type="entry name" value="COMPLEX1_24K"/>
    <property type="match status" value="1"/>
</dbReference>
<evidence type="ECO:0000256" key="2">
    <source>
        <dbReference type="ARBA" id="ARBA00022714"/>
    </source>
</evidence>
<name>A0A1M6E0U9_9PROT</name>
<dbReference type="GO" id="GO:0022804">
    <property type="term" value="F:active transmembrane transporter activity"/>
    <property type="evidence" value="ECO:0007669"/>
    <property type="project" value="UniProtKB-ARBA"/>
</dbReference>
<dbReference type="InterPro" id="IPR002023">
    <property type="entry name" value="NuoE-like"/>
</dbReference>
<keyword evidence="5 10" id="KW-0408">Iron</keyword>
<dbReference type="OrthoDB" id="9807941at2"/>
<evidence type="ECO:0000256" key="3">
    <source>
        <dbReference type="ARBA" id="ARBA00022723"/>
    </source>
</evidence>
<evidence type="ECO:0000256" key="6">
    <source>
        <dbReference type="ARBA" id="ARBA00023014"/>
    </source>
</evidence>
<evidence type="ECO:0000313" key="12">
    <source>
        <dbReference type="EMBL" id="SHI78990.1"/>
    </source>
</evidence>
<evidence type="ECO:0000256" key="9">
    <source>
        <dbReference type="ARBA" id="ARBA00047712"/>
    </source>
</evidence>
<proteinExistence type="inferred from homology"/>
<dbReference type="InterPro" id="IPR041921">
    <property type="entry name" value="NuoE_N"/>
</dbReference>
<comment type="cofactor">
    <cofactor evidence="10">
        <name>[2Fe-2S] cluster</name>
        <dbReference type="ChEBI" id="CHEBI:190135"/>
    </cofactor>
    <text evidence="10">Binds 1 [2Fe-2S] cluster.</text>
</comment>
<protein>
    <submittedName>
        <fullName evidence="12">NADH dehydrogenase subunit E</fullName>
    </submittedName>
</protein>
<dbReference type="AlphaFoldDB" id="A0A1M6E0U9"/>
<dbReference type="GO" id="GO:0008324">
    <property type="term" value="F:monoatomic cation transmembrane transporter activity"/>
    <property type="evidence" value="ECO:0007669"/>
    <property type="project" value="UniProtKB-ARBA"/>
</dbReference>
<dbReference type="RefSeq" id="WP_073132329.1">
    <property type="nucleotide sequence ID" value="NZ_FQZF01000005.1"/>
</dbReference>
<dbReference type="GO" id="GO:0003954">
    <property type="term" value="F:NADH dehydrogenase activity"/>
    <property type="evidence" value="ECO:0007669"/>
    <property type="project" value="TreeGrafter"/>
</dbReference>
<keyword evidence="2 10" id="KW-0001">2Fe-2S</keyword>
<dbReference type="Pfam" id="PF01257">
    <property type="entry name" value="2Fe-2S_thioredx"/>
    <property type="match status" value="1"/>
</dbReference>
<evidence type="ECO:0000256" key="4">
    <source>
        <dbReference type="ARBA" id="ARBA00022967"/>
    </source>
</evidence>
<evidence type="ECO:0000256" key="11">
    <source>
        <dbReference type="SAM" id="MobiDB-lite"/>
    </source>
</evidence>
<evidence type="ECO:0000256" key="10">
    <source>
        <dbReference type="PIRSR" id="PIRSR000216-1"/>
    </source>
</evidence>
<dbReference type="FunFam" id="3.40.30.10:FF:000022">
    <property type="entry name" value="NADH dehydrogenase flavoprotein 2, mitochondrial"/>
    <property type="match status" value="1"/>
</dbReference>
<keyword evidence="13" id="KW-1185">Reference proteome</keyword>
<dbReference type="GO" id="GO:0046872">
    <property type="term" value="F:metal ion binding"/>
    <property type="evidence" value="ECO:0007669"/>
    <property type="project" value="UniProtKB-KW"/>
</dbReference>
<comment type="cofactor">
    <cofactor evidence="8">
        <name>[2Fe-2S] cluster</name>
        <dbReference type="ChEBI" id="CHEBI:190135"/>
    </cofactor>
</comment>
<comment type="catalytic activity">
    <reaction evidence="9">
        <text>a quinone + NADH + 5 H(+)(in) = a quinol + NAD(+) + 4 H(+)(out)</text>
        <dbReference type="Rhea" id="RHEA:57888"/>
        <dbReference type="ChEBI" id="CHEBI:15378"/>
        <dbReference type="ChEBI" id="CHEBI:24646"/>
        <dbReference type="ChEBI" id="CHEBI:57540"/>
        <dbReference type="ChEBI" id="CHEBI:57945"/>
        <dbReference type="ChEBI" id="CHEBI:132124"/>
    </reaction>
</comment>
<keyword evidence="3 10" id="KW-0479">Metal-binding</keyword>
<reference evidence="12 13" key="1">
    <citation type="submission" date="2016-11" db="EMBL/GenBank/DDBJ databases">
        <authorList>
            <person name="Jaros S."/>
            <person name="Januszkiewicz K."/>
            <person name="Wedrychowicz H."/>
        </authorList>
    </citation>
    <scope>NUCLEOTIDE SEQUENCE [LARGE SCALE GENOMIC DNA]</scope>
    <source>
        <strain evidence="12 13">DSM 14916</strain>
    </source>
</reference>
<evidence type="ECO:0000313" key="13">
    <source>
        <dbReference type="Proteomes" id="UP000184387"/>
    </source>
</evidence>
<dbReference type="GO" id="GO:0022890">
    <property type="term" value="F:inorganic cation transmembrane transporter activity"/>
    <property type="evidence" value="ECO:0007669"/>
    <property type="project" value="UniProtKB-ARBA"/>
</dbReference>
<evidence type="ECO:0000256" key="7">
    <source>
        <dbReference type="ARBA" id="ARBA00023027"/>
    </source>
</evidence>
<accession>A0A1M6E0U9</accession>
<dbReference type="EMBL" id="FQZF01000005">
    <property type="protein sequence ID" value="SHI78990.1"/>
    <property type="molecule type" value="Genomic_DNA"/>
</dbReference>
<keyword evidence="4" id="KW-1278">Translocase</keyword>
<feature type="binding site" evidence="10">
    <location>
        <position position="116"/>
    </location>
    <ligand>
        <name>[2Fe-2S] cluster</name>
        <dbReference type="ChEBI" id="CHEBI:190135"/>
    </ligand>
</feature>
<feature type="binding site" evidence="10">
    <location>
        <position position="111"/>
    </location>
    <ligand>
        <name>[2Fe-2S] cluster</name>
        <dbReference type="ChEBI" id="CHEBI:190135"/>
    </ligand>
</feature>
<dbReference type="Proteomes" id="UP000184387">
    <property type="component" value="Unassembled WGS sequence"/>
</dbReference>
<feature type="binding site" evidence="10">
    <location>
        <position position="157"/>
    </location>
    <ligand>
        <name>[2Fe-2S] cluster</name>
        <dbReference type="ChEBI" id="CHEBI:190135"/>
    </ligand>
</feature>
<organism evidence="12 13">
    <name type="scientific">Muricoccus roseus</name>
    <dbReference type="NCBI Taxonomy" id="198092"/>
    <lineage>
        <taxon>Bacteria</taxon>
        <taxon>Pseudomonadati</taxon>
        <taxon>Pseudomonadota</taxon>
        <taxon>Alphaproteobacteria</taxon>
        <taxon>Acetobacterales</taxon>
        <taxon>Roseomonadaceae</taxon>
        <taxon>Muricoccus</taxon>
    </lineage>
</organism>
<gene>
    <name evidence="12" type="ORF">SAMN02745194_01055</name>
</gene>
<dbReference type="Gene3D" id="3.40.30.10">
    <property type="entry name" value="Glutaredoxin"/>
    <property type="match status" value="1"/>
</dbReference>
<dbReference type="FunFam" id="1.10.10.1590:FF:000001">
    <property type="entry name" value="NADH-quinone oxidoreductase subunit E"/>
    <property type="match status" value="1"/>
</dbReference>
<dbReference type="PANTHER" id="PTHR10371:SF3">
    <property type="entry name" value="NADH DEHYDROGENASE [UBIQUINONE] FLAVOPROTEIN 2, MITOCHONDRIAL"/>
    <property type="match status" value="1"/>
</dbReference>
<dbReference type="CDD" id="cd03064">
    <property type="entry name" value="TRX_Fd_NuoE"/>
    <property type="match status" value="1"/>
</dbReference>
<feature type="region of interest" description="Disordered" evidence="11">
    <location>
        <begin position="190"/>
        <end position="210"/>
    </location>
</feature>
<dbReference type="PIRSF" id="PIRSF000216">
    <property type="entry name" value="NADH_DH_24kDa"/>
    <property type="match status" value="1"/>
</dbReference>
<dbReference type="GO" id="GO:0051537">
    <property type="term" value="F:2 iron, 2 sulfur cluster binding"/>
    <property type="evidence" value="ECO:0007669"/>
    <property type="project" value="UniProtKB-KW"/>
</dbReference>
<keyword evidence="7" id="KW-0520">NAD</keyword>
<comment type="similarity">
    <text evidence="1">Belongs to the complex I 24 kDa subunit family.</text>
</comment>
<dbReference type="GO" id="GO:1902494">
    <property type="term" value="C:catalytic complex"/>
    <property type="evidence" value="ECO:0007669"/>
    <property type="project" value="UniProtKB-ARBA"/>
</dbReference>
<evidence type="ECO:0000256" key="8">
    <source>
        <dbReference type="ARBA" id="ARBA00034078"/>
    </source>
</evidence>
<dbReference type="GO" id="GO:0031090">
    <property type="term" value="C:organelle membrane"/>
    <property type="evidence" value="ECO:0007669"/>
    <property type="project" value="UniProtKB-ARBA"/>
</dbReference>
<feature type="binding site" evidence="10">
    <location>
        <position position="153"/>
    </location>
    <ligand>
        <name>[2Fe-2S] cluster</name>
        <dbReference type="ChEBI" id="CHEBI:190135"/>
    </ligand>
</feature>
<dbReference type="SUPFAM" id="SSF52833">
    <property type="entry name" value="Thioredoxin-like"/>
    <property type="match status" value="1"/>
</dbReference>
<dbReference type="NCBIfam" id="TIGR01958">
    <property type="entry name" value="nuoE_fam"/>
    <property type="match status" value="1"/>
</dbReference>
<evidence type="ECO:0000256" key="5">
    <source>
        <dbReference type="ARBA" id="ARBA00023004"/>
    </source>
</evidence>